<dbReference type="EMBL" id="OY726397">
    <property type="protein sequence ID" value="CAJ1500929.1"/>
    <property type="molecule type" value="Genomic_DNA"/>
</dbReference>
<evidence type="ECO:0000256" key="4">
    <source>
        <dbReference type="ARBA" id="ARBA00023136"/>
    </source>
</evidence>
<dbReference type="InterPro" id="IPR003339">
    <property type="entry name" value="ABC/ECF_trnsptr_transmembrane"/>
</dbReference>
<proteinExistence type="predicted"/>
<evidence type="ECO:0000256" key="3">
    <source>
        <dbReference type="ARBA" id="ARBA00022989"/>
    </source>
</evidence>
<feature type="transmembrane region" description="Helical" evidence="5">
    <location>
        <begin position="107"/>
        <end position="134"/>
    </location>
</feature>
<dbReference type="PANTHER" id="PTHR33514:SF13">
    <property type="entry name" value="PROTEIN ABCI12, CHLOROPLASTIC"/>
    <property type="match status" value="1"/>
</dbReference>
<name>A0ABM9LL47_9MYCO</name>
<keyword evidence="3 5" id="KW-1133">Transmembrane helix</keyword>
<evidence type="ECO:0000256" key="5">
    <source>
        <dbReference type="SAM" id="Phobius"/>
    </source>
</evidence>
<evidence type="ECO:0000313" key="7">
    <source>
        <dbReference type="Proteomes" id="UP001190465"/>
    </source>
</evidence>
<feature type="transmembrane region" description="Helical" evidence="5">
    <location>
        <begin position="78"/>
        <end position="95"/>
    </location>
</feature>
<evidence type="ECO:0000256" key="2">
    <source>
        <dbReference type="ARBA" id="ARBA00022692"/>
    </source>
</evidence>
<reference evidence="6 7" key="1">
    <citation type="submission" date="2023-08" db="EMBL/GenBank/DDBJ databases">
        <authorList>
            <person name="Folkvardsen B D."/>
            <person name="Norman A."/>
        </authorList>
    </citation>
    <scope>NUCLEOTIDE SEQUENCE [LARGE SCALE GENOMIC DNA]</scope>
    <source>
        <strain evidence="6 7">Mu0053</strain>
    </source>
</reference>
<sequence length="279" mass="30134">MTAPSKRQRRPVVLLRPVPGPSPIHDLWAGTKLIVVFAFSVLLTFFPGWVPILGIGVLVLVTARLARITRGVLPTIPWWFWLLLAFGALTAALGAGSPEVTIGSVELGLGGLLNFTRISLLAVVLLGLCMLVSWTTNVSEVAPAIATLGRPLKALRVPVDDWAVATALALRSFPMLLDEFRVLFAARKLRPRPHYPRRMMRIRRVGYELVDVLAAAITAALRRGDEMGDAITARGGTGQFSAVQAKPRRNDMIALAIVVTFCAATLCSELFLLGTSPAP</sequence>
<feature type="transmembrane region" description="Helical" evidence="5">
    <location>
        <begin position="33"/>
        <end position="66"/>
    </location>
</feature>
<dbReference type="RefSeq" id="WP_308481996.1">
    <property type="nucleotide sequence ID" value="NZ_OY726397.1"/>
</dbReference>
<evidence type="ECO:0000313" key="6">
    <source>
        <dbReference type="EMBL" id="CAJ1500929.1"/>
    </source>
</evidence>
<organism evidence="6 7">
    <name type="scientific">[Mycobacterium] burgundiense</name>
    <dbReference type="NCBI Taxonomy" id="3064286"/>
    <lineage>
        <taxon>Bacteria</taxon>
        <taxon>Bacillati</taxon>
        <taxon>Actinomycetota</taxon>
        <taxon>Actinomycetes</taxon>
        <taxon>Mycobacteriales</taxon>
        <taxon>Mycobacteriaceae</taxon>
        <taxon>Mycolicibacterium</taxon>
    </lineage>
</organism>
<keyword evidence="4 5" id="KW-0472">Membrane</keyword>
<keyword evidence="7" id="KW-1185">Reference proteome</keyword>
<evidence type="ECO:0000256" key="1">
    <source>
        <dbReference type="ARBA" id="ARBA00004141"/>
    </source>
</evidence>
<feature type="transmembrane region" description="Helical" evidence="5">
    <location>
        <begin position="252"/>
        <end position="273"/>
    </location>
</feature>
<gene>
    <name evidence="6" type="ORF">MU0053_001796</name>
</gene>
<protein>
    <submittedName>
        <fullName evidence="6">Energy-coupling factor transporter transmembrane protein EcfT</fullName>
    </submittedName>
</protein>
<accession>A0ABM9LL47</accession>
<keyword evidence="2 5" id="KW-0812">Transmembrane</keyword>
<comment type="subcellular location">
    <subcellularLocation>
        <location evidence="1">Membrane</location>
        <topology evidence="1">Multi-pass membrane protein</topology>
    </subcellularLocation>
</comment>
<dbReference type="PANTHER" id="PTHR33514">
    <property type="entry name" value="PROTEIN ABCI12, CHLOROPLASTIC"/>
    <property type="match status" value="1"/>
</dbReference>
<dbReference type="Pfam" id="PF02361">
    <property type="entry name" value="CbiQ"/>
    <property type="match status" value="1"/>
</dbReference>
<dbReference type="CDD" id="cd16914">
    <property type="entry name" value="EcfT"/>
    <property type="match status" value="1"/>
</dbReference>
<dbReference type="Proteomes" id="UP001190465">
    <property type="component" value="Chromosome"/>
</dbReference>